<evidence type="ECO:0000256" key="5">
    <source>
        <dbReference type="ARBA" id="ARBA00022729"/>
    </source>
</evidence>
<keyword evidence="6" id="KW-0378">Hydrolase</keyword>
<evidence type="ECO:0000256" key="10">
    <source>
        <dbReference type="SAM" id="SignalP"/>
    </source>
</evidence>
<evidence type="ECO:0000313" key="12">
    <source>
        <dbReference type="Proteomes" id="UP001362999"/>
    </source>
</evidence>
<proteinExistence type="predicted"/>
<comment type="caution">
    <text evidence="11">The sequence shown here is derived from an EMBL/GenBank/DDBJ whole genome shotgun (WGS) entry which is preliminary data.</text>
</comment>
<name>A0AAV9ZIK4_9AGAR</name>
<keyword evidence="3" id="KW-0964">Secreted</keyword>
<dbReference type="GO" id="GO:0030600">
    <property type="term" value="F:feruloyl esterase activity"/>
    <property type="evidence" value="ECO:0007669"/>
    <property type="project" value="UniProtKB-EC"/>
</dbReference>
<keyword evidence="8" id="KW-0624">Polysaccharide degradation</keyword>
<organism evidence="11 12">
    <name type="scientific">Favolaschia claudopus</name>
    <dbReference type="NCBI Taxonomy" id="2862362"/>
    <lineage>
        <taxon>Eukaryota</taxon>
        <taxon>Fungi</taxon>
        <taxon>Dikarya</taxon>
        <taxon>Basidiomycota</taxon>
        <taxon>Agaricomycotina</taxon>
        <taxon>Agaricomycetes</taxon>
        <taxon>Agaricomycetidae</taxon>
        <taxon>Agaricales</taxon>
        <taxon>Marasmiineae</taxon>
        <taxon>Mycenaceae</taxon>
        <taxon>Favolaschia</taxon>
    </lineage>
</organism>
<evidence type="ECO:0000313" key="11">
    <source>
        <dbReference type="EMBL" id="KAK6984046.1"/>
    </source>
</evidence>
<keyword evidence="4" id="KW-0858">Xylan degradation</keyword>
<keyword evidence="7" id="KW-0119">Carbohydrate metabolism</keyword>
<evidence type="ECO:0000256" key="7">
    <source>
        <dbReference type="ARBA" id="ARBA00023277"/>
    </source>
</evidence>
<feature type="signal peptide" evidence="10">
    <location>
        <begin position="1"/>
        <end position="17"/>
    </location>
</feature>
<protein>
    <recommendedName>
        <fullName evidence="2">feruloyl esterase</fullName>
        <ecNumber evidence="2">3.1.1.73</ecNumber>
    </recommendedName>
</protein>
<dbReference type="GO" id="GO:0045493">
    <property type="term" value="P:xylan catabolic process"/>
    <property type="evidence" value="ECO:0007669"/>
    <property type="project" value="UniProtKB-KW"/>
</dbReference>
<dbReference type="AlphaFoldDB" id="A0AAV9ZIK4"/>
<dbReference type="PANTHER" id="PTHR38050">
    <property type="match status" value="1"/>
</dbReference>
<dbReference type="GO" id="GO:0005576">
    <property type="term" value="C:extracellular region"/>
    <property type="evidence" value="ECO:0007669"/>
    <property type="project" value="UniProtKB-SubCell"/>
</dbReference>
<dbReference type="EMBL" id="JAWWNJ010000143">
    <property type="protein sequence ID" value="KAK6984046.1"/>
    <property type="molecule type" value="Genomic_DNA"/>
</dbReference>
<evidence type="ECO:0000256" key="3">
    <source>
        <dbReference type="ARBA" id="ARBA00022525"/>
    </source>
</evidence>
<evidence type="ECO:0000256" key="1">
    <source>
        <dbReference type="ARBA" id="ARBA00004613"/>
    </source>
</evidence>
<dbReference type="SUPFAM" id="SSF53474">
    <property type="entry name" value="alpha/beta-Hydrolases"/>
    <property type="match status" value="1"/>
</dbReference>
<keyword evidence="5 10" id="KW-0732">Signal</keyword>
<dbReference type="PANTHER" id="PTHR38050:SF2">
    <property type="entry name" value="FERULOYL ESTERASE C-RELATED"/>
    <property type="match status" value="1"/>
</dbReference>
<dbReference type="InterPro" id="IPR043595">
    <property type="entry name" value="FaeB/C/D"/>
</dbReference>
<gene>
    <name evidence="11" type="ORF">R3P38DRAFT_2576900</name>
</gene>
<dbReference type="Gene3D" id="3.40.50.1820">
    <property type="entry name" value="alpha/beta hydrolase"/>
    <property type="match status" value="1"/>
</dbReference>
<comment type="catalytic activity">
    <reaction evidence="9">
        <text>feruloyl-polysaccharide + H2O = ferulate + polysaccharide.</text>
        <dbReference type="EC" id="3.1.1.73"/>
    </reaction>
</comment>
<accession>A0AAV9ZIK4</accession>
<dbReference type="EC" id="3.1.1.73" evidence="2"/>
<feature type="chain" id="PRO_5043732107" description="feruloyl esterase" evidence="10">
    <location>
        <begin position="18"/>
        <end position="329"/>
    </location>
</feature>
<reference evidence="11 12" key="1">
    <citation type="journal article" date="2024" name="J Genomics">
        <title>Draft genome sequencing and assembly of Favolaschia claudopus CIRM-BRFM 2984 isolated from oak limbs.</title>
        <authorList>
            <person name="Navarro D."/>
            <person name="Drula E."/>
            <person name="Chaduli D."/>
            <person name="Cazenave R."/>
            <person name="Ahrendt S."/>
            <person name="Wang J."/>
            <person name="Lipzen A."/>
            <person name="Daum C."/>
            <person name="Barry K."/>
            <person name="Grigoriev I.V."/>
            <person name="Favel A."/>
            <person name="Rosso M.N."/>
            <person name="Martin F."/>
        </authorList>
    </citation>
    <scope>NUCLEOTIDE SEQUENCE [LARGE SCALE GENOMIC DNA]</scope>
    <source>
        <strain evidence="11 12">CIRM-BRFM 2984</strain>
    </source>
</reference>
<evidence type="ECO:0000256" key="8">
    <source>
        <dbReference type="ARBA" id="ARBA00023326"/>
    </source>
</evidence>
<dbReference type="InterPro" id="IPR029058">
    <property type="entry name" value="AB_hydrolase_fold"/>
</dbReference>
<evidence type="ECO:0000256" key="4">
    <source>
        <dbReference type="ARBA" id="ARBA00022651"/>
    </source>
</evidence>
<evidence type="ECO:0000256" key="9">
    <source>
        <dbReference type="ARBA" id="ARBA00034075"/>
    </source>
</evidence>
<sequence length="329" mass="34465">MKLAAVSLLVASALTTAVSLDARPSESESRAVTGSPGCGTSHWFNGITQYHSVDVPTSANQTESRSYSIHLPSSYDAKKPYPVVLGFHGSSSIGLFFELDTGLSGGKYSNGTIMVYPSGLGGAWAGANYSTASIPQDLAFISTLLDELRNGWCVDDSRIYATGMSIGAGFVNTLACSPVGNNFAAFAMGSGSFYTDNGTPTASCTPARTPLPILEIHGGSDTDVPYAGGQGEGGVEPAIPDWLATWTARNCPTAQLANTTETLFAGDVHHTTWSCGAVTGVVEHWKVDDMRHCWASTTLDFSQIAAGQGPTPIDGSTLVMGFFARWVKP</sequence>
<dbReference type="Proteomes" id="UP001362999">
    <property type="component" value="Unassembled WGS sequence"/>
</dbReference>
<evidence type="ECO:0000256" key="2">
    <source>
        <dbReference type="ARBA" id="ARBA00013091"/>
    </source>
</evidence>
<keyword evidence="12" id="KW-1185">Reference proteome</keyword>
<comment type="subcellular location">
    <subcellularLocation>
        <location evidence="1">Secreted</location>
    </subcellularLocation>
</comment>
<evidence type="ECO:0000256" key="6">
    <source>
        <dbReference type="ARBA" id="ARBA00022801"/>
    </source>
</evidence>